<feature type="domain" description="PiggyBac transposable element-derived protein" evidence="1">
    <location>
        <begin position="1"/>
        <end position="151"/>
    </location>
</feature>
<gene>
    <name evidence="2" type="ORF">A3Q56_01213</name>
</gene>
<sequence>MLKPYWGSGCNVTMDNWFTSILLAFQLWEIKLTLCGTIRKNKRELAPQFVSTKNRAVFSTISGHLGIIKLASYCPKPIKFVNLISTKHDSINFNEEDAKKKPNLILLYNKNKGGVDVLDYLCNEYSTKRKTRRWPHYLFQGLLNILAVNSYILYKSGNVYISRRLYLRQLGKSLCIENKLFRNLSFQHPSTSIAVKRRKCYFCVTNEFKKTNNLRLPLQKSFKYCMFKLL</sequence>
<reference evidence="2 3" key="1">
    <citation type="submission" date="2016-04" db="EMBL/GenBank/DDBJ databases">
        <title>The genome of Intoshia linei affirms orthonectids as highly simplified spiralians.</title>
        <authorList>
            <person name="Mikhailov K.V."/>
            <person name="Slusarev G.S."/>
            <person name="Nikitin M.A."/>
            <person name="Logacheva M.D."/>
            <person name="Penin A."/>
            <person name="Aleoshin V."/>
            <person name="Panchin Y.V."/>
        </authorList>
    </citation>
    <scope>NUCLEOTIDE SEQUENCE [LARGE SCALE GENOMIC DNA]</scope>
    <source>
        <strain evidence="2">Intl2013</strain>
        <tissue evidence="2">Whole animal</tissue>
    </source>
</reference>
<dbReference type="InterPro" id="IPR029526">
    <property type="entry name" value="PGBD"/>
</dbReference>
<keyword evidence="3" id="KW-1185">Reference proteome</keyword>
<dbReference type="PANTHER" id="PTHR46599">
    <property type="entry name" value="PIGGYBAC TRANSPOSABLE ELEMENT-DERIVED PROTEIN 4"/>
    <property type="match status" value="1"/>
</dbReference>
<evidence type="ECO:0000313" key="2">
    <source>
        <dbReference type="EMBL" id="OAF70972.1"/>
    </source>
</evidence>
<dbReference type="Proteomes" id="UP000078046">
    <property type="component" value="Unassembled WGS sequence"/>
</dbReference>
<accession>A0A177BBG1</accession>
<evidence type="ECO:0000259" key="1">
    <source>
        <dbReference type="Pfam" id="PF13843"/>
    </source>
</evidence>
<evidence type="ECO:0000313" key="3">
    <source>
        <dbReference type="Proteomes" id="UP000078046"/>
    </source>
</evidence>
<dbReference type="EMBL" id="LWCA01000094">
    <property type="protein sequence ID" value="OAF70972.1"/>
    <property type="molecule type" value="Genomic_DNA"/>
</dbReference>
<comment type="caution">
    <text evidence="2">The sequence shown here is derived from an EMBL/GenBank/DDBJ whole genome shotgun (WGS) entry which is preliminary data.</text>
</comment>
<protein>
    <recommendedName>
        <fullName evidence="1">PiggyBac transposable element-derived protein domain-containing protein</fullName>
    </recommendedName>
</protein>
<name>A0A177BBG1_9BILA</name>
<dbReference type="PANTHER" id="PTHR46599:SF6">
    <property type="entry name" value="DUAL SPECIFICITY PHOSPHATASE 26"/>
    <property type="match status" value="1"/>
</dbReference>
<proteinExistence type="predicted"/>
<dbReference type="AlphaFoldDB" id="A0A177BBG1"/>
<dbReference type="Pfam" id="PF13843">
    <property type="entry name" value="DDE_Tnp_1_7"/>
    <property type="match status" value="1"/>
</dbReference>
<organism evidence="2 3">
    <name type="scientific">Intoshia linei</name>
    <dbReference type="NCBI Taxonomy" id="1819745"/>
    <lineage>
        <taxon>Eukaryota</taxon>
        <taxon>Metazoa</taxon>
        <taxon>Spiralia</taxon>
        <taxon>Lophotrochozoa</taxon>
        <taxon>Mesozoa</taxon>
        <taxon>Orthonectida</taxon>
        <taxon>Rhopaluridae</taxon>
        <taxon>Intoshia</taxon>
    </lineage>
</organism>
<dbReference type="OrthoDB" id="6143638at2759"/>